<evidence type="ECO:0000256" key="6">
    <source>
        <dbReference type="ARBA" id="ARBA00022927"/>
    </source>
</evidence>
<evidence type="ECO:0008006" key="12">
    <source>
        <dbReference type="Google" id="ProtNLM"/>
    </source>
</evidence>
<evidence type="ECO:0000313" key="11">
    <source>
        <dbReference type="EMBL" id="SVA52825.1"/>
    </source>
</evidence>
<dbReference type="PANTHER" id="PTHR34182:SF1">
    <property type="entry name" value="PROTEIN-EXPORT MEMBRANE PROTEIN SECG"/>
    <property type="match status" value="1"/>
</dbReference>
<keyword evidence="9 10" id="KW-0472">Membrane</keyword>
<accession>A0A381WJY1</accession>
<dbReference type="EMBL" id="UINC01012044">
    <property type="protein sequence ID" value="SVA52825.1"/>
    <property type="molecule type" value="Genomic_DNA"/>
</dbReference>
<dbReference type="Pfam" id="PF03840">
    <property type="entry name" value="SecG"/>
    <property type="match status" value="1"/>
</dbReference>
<reference evidence="11" key="1">
    <citation type="submission" date="2018-05" db="EMBL/GenBank/DDBJ databases">
        <authorList>
            <person name="Lanie J.A."/>
            <person name="Ng W.-L."/>
            <person name="Kazmierczak K.M."/>
            <person name="Andrzejewski T.M."/>
            <person name="Davidsen T.M."/>
            <person name="Wayne K.J."/>
            <person name="Tettelin H."/>
            <person name="Glass J.I."/>
            <person name="Rusch D."/>
            <person name="Podicherti R."/>
            <person name="Tsui H.-C.T."/>
            <person name="Winkler M.E."/>
        </authorList>
    </citation>
    <scope>NUCLEOTIDE SEQUENCE</scope>
</reference>
<dbReference type="AlphaFoldDB" id="A0A381WJY1"/>
<keyword evidence="8" id="KW-0811">Translocation</keyword>
<evidence type="ECO:0000256" key="3">
    <source>
        <dbReference type="ARBA" id="ARBA00022448"/>
    </source>
</evidence>
<comment type="subcellular location">
    <subcellularLocation>
        <location evidence="1">Cell membrane</location>
        <topology evidence="1">Multi-pass membrane protein</topology>
    </subcellularLocation>
</comment>
<dbReference type="GO" id="GO:0043952">
    <property type="term" value="P:protein transport by the Sec complex"/>
    <property type="evidence" value="ECO:0007669"/>
    <property type="project" value="TreeGrafter"/>
</dbReference>
<keyword evidence="7 10" id="KW-1133">Transmembrane helix</keyword>
<keyword evidence="6" id="KW-0653">Protein transport</keyword>
<evidence type="ECO:0000256" key="4">
    <source>
        <dbReference type="ARBA" id="ARBA00022475"/>
    </source>
</evidence>
<dbReference type="GO" id="GO:0015450">
    <property type="term" value="F:protein-transporting ATPase activity"/>
    <property type="evidence" value="ECO:0007669"/>
    <property type="project" value="InterPro"/>
</dbReference>
<evidence type="ECO:0000256" key="9">
    <source>
        <dbReference type="ARBA" id="ARBA00023136"/>
    </source>
</evidence>
<dbReference type="GO" id="GO:0005886">
    <property type="term" value="C:plasma membrane"/>
    <property type="evidence" value="ECO:0007669"/>
    <property type="project" value="UniProtKB-SubCell"/>
</dbReference>
<evidence type="ECO:0000256" key="7">
    <source>
        <dbReference type="ARBA" id="ARBA00022989"/>
    </source>
</evidence>
<sequence length="114" mass="11747">MTGFLILLHTIISVLLISVILMQASQGGGLSGTFGGQAASSILGGQSAGNVLSKITTWFAVIFLSLAILISLLSGPKTGASTSVVKQAAEERPILPETETVLPNEQPLLDLGEE</sequence>
<dbReference type="PRINTS" id="PR01651">
    <property type="entry name" value="SECGEXPORT"/>
</dbReference>
<keyword evidence="3" id="KW-0813">Transport</keyword>
<feature type="transmembrane region" description="Helical" evidence="10">
    <location>
        <begin position="51"/>
        <end position="73"/>
    </location>
</feature>
<gene>
    <name evidence="11" type="ORF">METZ01_LOCUS105679</name>
</gene>
<proteinExistence type="inferred from homology"/>
<dbReference type="InterPro" id="IPR004692">
    <property type="entry name" value="SecG"/>
</dbReference>
<dbReference type="GO" id="GO:0009306">
    <property type="term" value="P:protein secretion"/>
    <property type="evidence" value="ECO:0007669"/>
    <property type="project" value="InterPro"/>
</dbReference>
<evidence type="ECO:0000256" key="2">
    <source>
        <dbReference type="ARBA" id="ARBA00008445"/>
    </source>
</evidence>
<protein>
    <recommendedName>
        <fullName evidence="12">Protein-export membrane protein SecG</fullName>
    </recommendedName>
</protein>
<comment type="similarity">
    <text evidence="2">Belongs to the SecG family.</text>
</comment>
<evidence type="ECO:0000256" key="5">
    <source>
        <dbReference type="ARBA" id="ARBA00022692"/>
    </source>
</evidence>
<dbReference type="NCBIfam" id="TIGR00810">
    <property type="entry name" value="secG"/>
    <property type="match status" value="1"/>
</dbReference>
<dbReference type="GO" id="GO:0065002">
    <property type="term" value="P:intracellular protein transmembrane transport"/>
    <property type="evidence" value="ECO:0007669"/>
    <property type="project" value="TreeGrafter"/>
</dbReference>
<keyword evidence="4" id="KW-1003">Cell membrane</keyword>
<keyword evidence="5 10" id="KW-0812">Transmembrane</keyword>
<evidence type="ECO:0000256" key="8">
    <source>
        <dbReference type="ARBA" id="ARBA00023010"/>
    </source>
</evidence>
<evidence type="ECO:0000256" key="10">
    <source>
        <dbReference type="SAM" id="Phobius"/>
    </source>
</evidence>
<name>A0A381WJY1_9ZZZZ</name>
<organism evidence="11">
    <name type="scientific">marine metagenome</name>
    <dbReference type="NCBI Taxonomy" id="408172"/>
    <lineage>
        <taxon>unclassified sequences</taxon>
        <taxon>metagenomes</taxon>
        <taxon>ecological metagenomes</taxon>
    </lineage>
</organism>
<dbReference type="PANTHER" id="PTHR34182">
    <property type="entry name" value="PROTEIN-EXPORT MEMBRANE PROTEIN SECG"/>
    <property type="match status" value="1"/>
</dbReference>
<evidence type="ECO:0000256" key="1">
    <source>
        <dbReference type="ARBA" id="ARBA00004651"/>
    </source>
</evidence>